<keyword evidence="4" id="KW-1185">Reference proteome</keyword>
<gene>
    <name evidence="3" type="ORF">HYH02_009788</name>
</gene>
<evidence type="ECO:0000256" key="1">
    <source>
        <dbReference type="SAM" id="MobiDB-lite"/>
    </source>
</evidence>
<dbReference type="OrthoDB" id="550613at2759"/>
<evidence type="ECO:0008006" key="5">
    <source>
        <dbReference type="Google" id="ProtNLM"/>
    </source>
</evidence>
<evidence type="ECO:0000256" key="2">
    <source>
        <dbReference type="SAM" id="SignalP"/>
    </source>
</evidence>
<feature type="region of interest" description="Disordered" evidence="1">
    <location>
        <begin position="135"/>
        <end position="165"/>
    </location>
</feature>
<keyword evidence="2" id="KW-0732">Signal</keyword>
<comment type="caution">
    <text evidence="3">The sequence shown here is derived from an EMBL/GenBank/DDBJ whole genome shotgun (WGS) entry which is preliminary data.</text>
</comment>
<name>A0A835TN88_9CHLO</name>
<dbReference type="EMBL" id="JAEHOD010000034">
    <property type="protein sequence ID" value="KAG2441996.1"/>
    <property type="molecule type" value="Genomic_DNA"/>
</dbReference>
<dbReference type="Proteomes" id="UP000613740">
    <property type="component" value="Unassembled WGS sequence"/>
</dbReference>
<reference evidence="3" key="1">
    <citation type="journal article" date="2020" name="bioRxiv">
        <title>Comparative genomics of Chlamydomonas.</title>
        <authorList>
            <person name="Craig R.J."/>
            <person name="Hasan A.R."/>
            <person name="Ness R.W."/>
            <person name="Keightley P.D."/>
        </authorList>
    </citation>
    <scope>NUCLEOTIDE SEQUENCE</scope>
    <source>
        <strain evidence="3">CCAP 11/173</strain>
    </source>
</reference>
<accession>A0A835TN88</accession>
<proteinExistence type="predicted"/>
<feature type="chain" id="PRO_5032783068" description="Pherophorin domain-containing protein" evidence="2">
    <location>
        <begin position="20"/>
        <end position="165"/>
    </location>
</feature>
<dbReference type="AlphaFoldDB" id="A0A835TN88"/>
<feature type="compositionally biased region" description="Pro residues" evidence="1">
    <location>
        <begin position="138"/>
        <end position="165"/>
    </location>
</feature>
<evidence type="ECO:0000313" key="3">
    <source>
        <dbReference type="EMBL" id="KAG2441996.1"/>
    </source>
</evidence>
<protein>
    <recommendedName>
        <fullName evidence="5">Pherophorin domain-containing protein</fullName>
    </recommendedName>
</protein>
<sequence>MLHLLIALRLVVLDVRAQAAAPPPPPAPFPPRNPPRPPAPAASNCTFSFSWEAADLASRSFASINDSLAQLLTYGSAGPPDGWFWTLSGAVFTQLGTPDPATLPTSACNAAVQIAADRLAPLSYVFKAADISCAAMGAPPPPPPPPPPLGGLPPSPPPPAADSYP</sequence>
<feature type="signal peptide" evidence="2">
    <location>
        <begin position="1"/>
        <end position="19"/>
    </location>
</feature>
<feature type="compositionally biased region" description="Pro residues" evidence="1">
    <location>
        <begin position="21"/>
        <end position="40"/>
    </location>
</feature>
<evidence type="ECO:0000313" key="4">
    <source>
        <dbReference type="Proteomes" id="UP000613740"/>
    </source>
</evidence>
<feature type="region of interest" description="Disordered" evidence="1">
    <location>
        <begin position="21"/>
        <end position="41"/>
    </location>
</feature>
<organism evidence="3 4">
    <name type="scientific">Chlamydomonas schloesseri</name>
    <dbReference type="NCBI Taxonomy" id="2026947"/>
    <lineage>
        <taxon>Eukaryota</taxon>
        <taxon>Viridiplantae</taxon>
        <taxon>Chlorophyta</taxon>
        <taxon>core chlorophytes</taxon>
        <taxon>Chlorophyceae</taxon>
        <taxon>CS clade</taxon>
        <taxon>Chlamydomonadales</taxon>
        <taxon>Chlamydomonadaceae</taxon>
        <taxon>Chlamydomonas</taxon>
    </lineage>
</organism>